<dbReference type="PROSITE" id="PS50931">
    <property type="entry name" value="HTH_LYSR"/>
    <property type="match status" value="1"/>
</dbReference>
<evidence type="ECO:0000256" key="4">
    <source>
        <dbReference type="ARBA" id="ARBA00023159"/>
    </source>
</evidence>
<dbReference type="InterPro" id="IPR036388">
    <property type="entry name" value="WH-like_DNA-bd_sf"/>
</dbReference>
<evidence type="ECO:0000256" key="1">
    <source>
        <dbReference type="ARBA" id="ARBA00009437"/>
    </source>
</evidence>
<proteinExistence type="inferred from homology"/>
<dbReference type="Pfam" id="PF03466">
    <property type="entry name" value="LysR_substrate"/>
    <property type="match status" value="1"/>
</dbReference>
<comment type="caution">
    <text evidence="7">The sequence shown here is derived from an EMBL/GenBank/DDBJ whole genome shotgun (WGS) entry which is preliminary data.</text>
</comment>
<dbReference type="InterPro" id="IPR036390">
    <property type="entry name" value="WH_DNA-bd_sf"/>
</dbReference>
<name>A0A927F6E1_9BACT</name>
<dbReference type="InterPro" id="IPR000847">
    <property type="entry name" value="LysR_HTH_N"/>
</dbReference>
<reference evidence="7" key="1">
    <citation type="submission" date="2020-09" db="EMBL/GenBank/DDBJ databases">
        <title>Pelagicoccus enzymogenes sp. nov. with an EPS production, isolated from marine sediment.</title>
        <authorList>
            <person name="Feng X."/>
        </authorList>
    </citation>
    <scope>NUCLEOTIDE SEQUENCE</scope>
    <source>
        <strain evidence="7">NFK12</strain>
    </source>
</reference>
<gene>
    <name evidence="7" type="ORF">IEN85_05005</name>
</gene>
<dbReference type="EMBL" id="JACYFG010000006">
    <property type="protein sequence ID" value="MBD5778840.1"/>
    <property type="molecule type" value="Genomic_DNA"/>
</dbReference>
<dbReference type="RefSeq" id="WP_191615968.1">
    <property type="nucleotide sequence ID" value="NZ_JACYFG010000006.1"/>
</dbReference>
<keyword evidence="8" id="KW-1185">Reference proteome</keyword>
<dbReference type="Gene3D" id="3.40.190.10">
    <property type="entry name" value="Periplasmic binding protein-like II"/>
    <property type="match status" value="2"/>
</dbReference>
<dbReference type="PANTHER" id="PTHR30346:SF26">
    <property type="entry name" value="HYDROGEN PEROXIDE-INDUCIBLE GENES ACTIVATOR"/>
    <property type="match status" value="1"/>
</dbReference>
<dbReference type="SUPFAM" id="SSF53850">
    <property type="entry name" value="Periplasmic binding protein-like II"/>
    <property type="match status" value="1"/>
</dbReference>
<keyword evidence="3" id="KW-0238">DNA-binding</keyword>
<evidence type="ECO:0000313" key="8">
    <source>
        <dbReference type="Proteomes" id="UP000622317"/>
    </source>
</evidence>
<dbReference type="GO" id="GO:0032993">
    <property type="term" value="C:protein-DNA complex"/>
    <property type="evidence" value="ECO:0007669"/>
    <property type="project" value="TreeGrafter"/>
</dbReference>
<keyword evidence="4" id="KW-0010">Activator</keyword>
<evidence type="ECO:0000256" key="2">
    <source>
        <dbReference type="ARBA" id="ARBA00023015"/>
    </source>
</evidence>
<keyword evidence="2" id="KW-0805">Transcription regulation</keyword>
<dbReference type="InterPro" id="IPR005119">
    <property type="entry name" value="LysR_subst-bd"/>
</dbReference>
<comment type="similarity">
    <text evidence="1">Belongs to the LysR transcriptional regulatory family.</text>
</comment>
<dbReference type="FunFam" id="1.10.10.10:FF:000001">
    <property type="entry name" value="LysR family transcriptional regulator"/>
    <property type="match status" value="1"/>
</dbReference>
<dbReference type="GO" id="GO:0003677">
    <property type="term" value="F:DNA binding"/>
    <property type="evidence" value="ECO:0007669"/>
    <property type="project" value="UniProtKB-KW"/>
</dbReference>
<dbReference type="SUPFAM" id="SSF46785">
    <property type="entry name" value="Winged helix' DNA-binding domain"/>
    <property type="match status" value="1"/>
</dbReference>
<dbReference type="AlphaFoldDB" id="A0A927F6E1"/>
<dbReference type="PANTHER" id="PTHR30346">
    <property type="entry name" value="TRANSCRIPTIONAL DUAL REGULATOR HCAR-RELATED"/>
    <property type="match status" value="1"/>
</dbReference>
<evidence type="ECO:0000256" key="3">
    <source>
        <dbReference type="ARBA" id="ARBA00023125"/>
    </source>
</evidence>
<protein>
    <submittedName>
        <fullName evidence="7">LysR family transcriptional regulator</fullName>
    </submittedName>
</protein>
<evidence type="ECO:0000313" key="7">
    <source>
        <dbReference type="EMBL" id="MBD5778840.1"/>
    </source>
</evidence>
<organism evidence="7 8">
    <name type="scientific">Pelagicoccus enzymogenes</name>
    <dbReference type="NCBI Taxonomy" id="2773457"/>
    <lineage>
        <taxon>Bacteria</taxon>
        <taxon>Pseudomonadati</taxon>
        <taxon>Verrucomicrobiota</taxon>
        <taxon>Opitutia</taxon>
        <taxon>Puniceicoccales</taxon>
        <taxon>Pelagicoccaceae</taxon>
        <taxon>Pelagicoccus</taxon>
    </lineage>
</organism>
<evidence type="ECO:0000256" key="5">
    <source>
        <dbReference type="ARBA" id="ARBA00023163"/>
    </source>
</evidence>
<dbReference type="Proteomes" id="UP000622317">
    <property type="component" value="Unassembled WGS sequence"/>
</dbReference>
<sequence>MKSMEIHQLRYFVEVVQTGSFTRAAVRCSVTQPTLSHQIKKLEQALGEPLLTRSRKGAQTTAFGRSFFRRAITILGEVKAASEDASAYQGETRGELRIGVIPTIAPYLMPTVLGMARERLPQLTFDISEDTTENLLVSMKEGRVELALLSLPVEGDEWVTEELAQDEILVALPEKHRLAKKKGIQLSDLMSEPIILMKEAHCLRGQALAICNNIGWSPEVFFQSAQIETLVSMVEAGFGVSFAPEIARQRLQGRKLALRSLAPAPVYRSIALVHPRQAAQTRAFRSFLEVCRAGLGKSSA</sequence>
<dbReference type="GO" id="GO:0003700">
    <property type="term" value="F:DNA-binding transcription factor activity"/>
    <property type="evidence" value="ECO:0007669"/>
    <property type="project" value="InterPro"/>
</dbReference>
<evidence type="ECO:0000259" key="6">
    <source>
        <dbReference type="PROSITE" id="PS50931"/>
    </source>
</evidence>
<dbReference type="PRINTS" id="PR00039">
    <property type="entry name" value="HTHLYSR"/>
</dbReference>
<accession>A0A927F6E1</accession>
<dbReference type="Gene3D" id="1.10.10.10">
    <property type="entry name" value="Winged helix-like DNA-binding domain superfamily/Winged helix DNA-binding domain"/>
    <property type="match status" value="1"/>
</dbReference>
<keyword evidence="5" id="KW-0804">Transcription</keyword>
<dbReference type="Pfam" id="PF00126">
    <property type="entry name" value="HTH_1"/>
    <property type="match status" value="1"/>
</dbReference>
<feature type="domain" description="HTH lysR-type" evidence="6">
    <location>
        <begin position="4"/>
        <end position="61"/>
    </location>
</feature>
<dbReference type="CDD" id="cd08411">
    <property type="entry name" value="PBP2_OxyR"/>
    <property type="match status" value="1"/>
</dbReference>